<evidence type="ECO:0000256" key="9">
    <source>
        <dbReference type="ARBA" id="ARBA00022723"/>
    </source>
</evidence>
<comment type="cofactor">
    <cofactor evidence="1">
        <name>Mg(2+)</name>
        <dbReference type="ChEBI" id="CHEBI:18420"/>
    </cofactor>
</comment>
<evidence type="ECO:0000256" key="1">
    <source>
        <dbReference type="ARBA" id="ARBA00001946"/>
    </source>
</evidence>
<evidence type="ECO:0000256" key="8">
    <source>
        <dbReference type="ARBA" id="ARBA00022598"/>
    </source>
</evidence>
<comment type="similarity">
    <text evidence="3">Belongs to the phenylalanyl-tRNA synthetase beta subunit family. Type 2 subfamily.</text>
</comment>
<dbReference type="Proteomes" id="UP000658997">
    <property type="component" value="Unassembled WGS sequence"/>
</dbReference>
<evidence type="ECO:0000256" key="16">
    <source>
        <dbReference type="ARBA" id="ARBA00049255"/>
    </source>
</evidence>
<dbReference type="AlphaFoldDB" id="A0A1K0G870"/>
<keyword evidence="12" id="KW-0460">Magnesium</keyword>
<dbReference type="FunFam" id="3.50.40.10:FF:000002">
    <property type="entry name" value="phenylalanine--tRNA ligase beta subunit"/>
    <property type="match status" value="1"/>
</dbReference>
<dbReference type="SMART" id="SM00873">
    <property type="entry name" value="B3_4"/>
    <property type="match status" value="1"/>
</dbReference>
<evidence type="ECO:0000256" key="7">
    <source>
        <dbReference type="ARBA" id="ARBA00022490"/>
    </source>
</evidence>
<dbReference type="OrthoDB" id="1698572at2759"/>
<dbReference type="EC" id="6.1.1.20" evidence="5"/>
<dbReference type="GO" id="GO:0000287">
    <property type="term" value="F:magnesium ion binding"/>
    <property type="evidence" value="ECO:0007669"/>
    <property type="project" value="InterPro"/>
</dbReference>
<evidence type="ECO:0000313" key="19">
    <source>
        <dbReference type="EMBL" id="SYW75706.1"/>
    </source>
</evidence>
<evidence type="ECO:0000313" key="20">
    <source>
        <dbReference type="Proteomes" id="UP000179920"/>
    </source>
</evidence>
<dbReference type="InterPro" id="IPR045864">
    <property type="entry name" value="aa-tRNA-synth_II/BPL/LPL"/>
</dbReference>
<dbReference type="PANTHER" id="PTHR10947:SF0">
    <property type="entry name" value="PHENYLALANINE--TRNA LIGASE BETA SUBUNIT"/>
    <property type="match status" value="1"/>
</dbReference>
<dbReference type="GO" id="GO:0003723">
    <property type="term" value="F:RNA binding"/>
    <property type="evidence" value="ECO:0007669"/>
    <property type="project" value="InterPro"/>
</dbReference>
<dbReference type="Pfam" id="PF18262">
    <property type="entry name" value="PhetRS_B1"/>
    <property type="match status" value="1"/>
</dbReference>
<accession>A0A1K0G870</accession>
<organism evidence="18 20">
    <name type="scientific">Ustilago bromivora</name>
    <dbReference type="NCBI Taxonomy" id="307758"/>
    <lineage>
        <taxon>Eukaryota</taxon>
        <taxon>Fungi</taxon>
        <taxon>Dikarya</taxon>
        <taxon>Basidiomycota</taxon>
        <taxon>Ustilaginomycotina</taxon>
        <taxon>Ustilaginomycetes</taxon>
        <taxon>Ustilaginales</taxon>
        <taxon>Ustilaginaceae</taxon>
        <taxon>Ustilago</taxon>
    </lineage>
</organism>
<evidence type="ECO:0000256" key="5">
    <source>
        <dbReference type="ARBA" id="ARBA00012814"/>
    </source>
</evidence>
<dbReference type="GO" id="GO:0009328">
    <property type="term" value="C:phenylalanine-tRNA ligase complex"/>
    <property type="evidence" value="ECO:0007669"/>
    <property type="project" value="TreeGrafter"/>
</dbReference>
<dbReference type="SUPFAM" id="SSF55681">
    <property type="entry name" value="Class II aaRS and biotin synthetases"/>
    <property type="match status" value="1"/>
</dbReference>
<keyword evidence="14 18" id="KW-0030">Aminoacyl-tRNA synthetase</keyword>
<evidence type="ECO:0000313" key="18">
    <source>
        <dbReference type="EMBL" id="SAM83941.1"/>
    </source>
</evidence>
<dbReference type="EMBL" id="ULHB01000009">
    <property type="protein sequence ID" value="SYW75706.1"/>
    <property type="molecule type" value="Genomic_DNA"/>
</dbReference>
<reference evidence="20" key="1">
    <citation type="submission" date="2016-04" db="EMBL/GenBank/DDBJ databases">
        <authorList>
            <person name="Guldener U."/>
            <person name="Guldener U."/>
        </authorList>
    </citation>
    <scope>NUCLEOTIDE SEQUENCE [LARGE SCALE GENOMIC DNA]</scope>
    <source>
        <strain evidence="20">UB2112</strain>
    </source>
</reference>
<proteinExistence type="inferred from homology"/>
<evidence type="ECO:0000256" key="4">
    <source>
        <dbReference type="ARBA" id="ARBA00011209"/>
    </source>
</evidence>
<evidence type="ECO:0000256" key="2">
    <source>
        <dbReference type="ARBA" id="ARBA00004496"/>
    </source>
</evidence>
<dbReference type="Gene3D" id="3.30.56.10">
    <property type="match status" value="2"/>
</dbReference>
<dbReference type="GO" id="GO:0004826">
    <property type="term" value="F:phenylalanine-tRNA ligase activity"/>
    <property type="evidence" value="ECO:0007669"/>
    <property type="project" value="UniProtKB-EC"/>
</dbReference>
<dbReference type="InterPro" id="IPR020825">
    <property type="entry name" value="Phe-tRNA_synthase-like_B3/B4"/>
</dbReference>
<reference evidence="18" key="2">
    <citation type="submission" date="2016-04" db="EMBL/GenBank/DDBJ databases">
        <authorList>
            <person name="Evans L.H."/>
            <person name="Alamgir A."/>
            <person name="Owens N."/>
            <person name="Weber N.D."/>
            <person name="Virtaneva K."/>
            <person name="Barbian K."/>
            <person name="Babar A."/>
            <person name="Rosenke K."/>
        </authorList>
    </citation>
    <scope>NUCLEOTIDE SEQUENCE</scope>
    <source>
        <strain evidence="18">UB2112</strain>
    </source>
</reference>
<evidence type="ECO:0000256" key="13">
    <source>
        <dbReference type="ARBA" id="ARBA00022917"/>
    </source>
</evidence>
<dbReference type="InterPro" id="IPR009061">
    <property type="entry name" value="DNA-bd_dom_put_sf"/>
</dbReference>
<evidence type="ECO:0000256" key="14">
    <source>
        <dbReference type="ARBA" id="ARBA00023146"/>
    </source>
</evidence>
<dbReference type="PROSITE" id="PS51483">
    <property type="entry name" value="B5"/>
    <property type="match status" value="1"/>
</dbReference>
<dbReference type="Pfam" id="PF03484">
    <property type="entry name" value="B5"/>
    <property type="match status" value="1"/>
</dbReference>
<dbReference type="GO" id="GO:0005524">
    <property type="term" value="F:ATP binding"/>
    <property type="evidence" value="ECO:0007669"/>
    <property type="project" value="UniProtKB-KW"/>
</dbReference>
<evidence type="ECO:0000256" key="15">
    <source>
        <dbReference type="ARBA" id="ARBA00033189"/>
    </source>
</evidence>
<dbReference type="InterPro" id="IPR041616">
    <property type="entry name" value="PheRS_beta_core"/>
</dbReference>
<feature type="domain" description="B5" evidence="17">
    <location>
        <begin position="292"/>
        <end position="371"/>
    </location>
</feature>
<comment type="subunit">
    <text evidence="4">Tetramer of two alpha and two beta subunits.</text>
</comment>
<dbReference type="Pfam" id="PF03483">
    <property type="entry name" value="B3_4"/>
    <property type="match status" value="1"/>
</dbReference>
<evidence type="ECO:0000259" key="17">
    <source>
        <dbReference type="PROSITE" id="PS51483"/>
    </source>
</evidence>
<dbReference type="Proteomes" id="UP000179920">
    <property type="component" value="Chromosome XII"/>
</dbReference>
<keyword evidence="21" id="KW-1185">Reference proteome</keyword>
<sequence length="645" mass="72175">MPTVAVDKEHFYKALGRPYTTQEFDELCFQFGIELDDDTTEEVTKAGLGERPQLKIDIPANRYDLLCHEGISRALNVFLGNIPQPQLNLTNPAQMIQVKLSPDVARIRPYFAGAVLRNISFTPESYANFIDLQDKLHQNLARRRTLVAIGTHDLDTIQAPFSYEALPPKDIKFAPLNKEHEYDASQLMELYESDKHLSRYLHIIRDSPVYPIIYDTNRQVLSMPPIINSNHSKISLNTKNVFIDTTAIDETKLGIVINIIVAMFSQYCAKPFTIEPVKVIYPDGQAKVTPDLSNTRFPASVDYINRCTGLKLSPEEMIGYLKKMGHTATVDPASPAERLIVDVPPTRPDILHECDLMEDVAVAFGFDNLPKTFPATNTVAAPLPINKLADIVRRQCAYSGWIEVLPLILCSHDENFAWLNRKDDGKTAIVLENPKTAEYQVVRSSLLPGILKAVRENRKHALPLRTFEVSDVAFKDEVDEPERCARNERHVGAVYSDKTASFEVVHGLLDRLMVSLAIPRIAGKEAKEEKGYWIEELTEGEEAGTFLPGRAARVLLRLLKEQYNPGAATNAKPVTVQGVKEKTASALDTVKEALENLLPANDGKSERVQADQVVGQMGVLHPSVLKNFAIDYPCSAFEFNLQPFL</sequence>
<dbReference type="NCBIfam" id="TIGR00471">
    <property type="entry name" value="pheT_arch"/>
    <property type="match status" value="1"/>
</dbReference>
<dbReference type="InterPro" id="IPR040659">
    <property type="entry name" value="PhetRS_B1"/>
</dbReference>
<evidence type="ECO:0000313" key="21">
    <source>
        <dbReference type="Proteomes" id="UP000658997"/>
    </source>
</evidence>
<dbReference type="Gene3D" id="3.30.930.10">
    <property type="entry name" value="Bira Bifunctional Protein, Domain 2"/>
    <property type="match status" value="1"/>
</dbReference>
<dbReference type="InterPro" id="IPR005146">
    <property type="entry name" value="B3/B4_tRNA-bd"/>
</dbReference>
<evidence type="ECO:0000256" key="3">
    <source>
        <dbReference type="ARBA" id="ARBA00007438"/>
    </source>
</evidence>
<dbReference type="GO" id="GO:0006432">
    <property type="term" value="P:phenylalanyl-tRNA aminoacylation"/>
    <property type="evidence" value="ECO:0007669"/>
    <property type="project" value="InterPro"/>
</dbReference>
<comment type="subcellular location">
    <subcellularLocation>
        <location evidence="2">Cytoplasm</location>
    </subcellularLocation>
</comment>
<dbReference type="Pfam" id="PF17759">
    <property type="entry name" value="tRNA_synthFbeta"/>
    <property type="match status" value="1"/>
</dbReference>
<keyword evidence="8" id="KW-0436">Ligase</keyword>
<gene>
    <name evidence="19" type="ORF">UBRO2_00861</name>
    <name evidence="18" type="ORF">UBRO_06254</name>
</gene>
<dbReference type="PANTHER" id="PTHR10947">
    <property type="entry name" value="PHENYLALANYL-TRNA SYNTHETASE BETA CHAIN AND LEUCINE-RICH REPEAT-CONTAINING PROTEIN 47"/>
    <property type="match status" value="1"/>
</dbReference>
<evidence type="ECO:0000256" key="6">
    <source>
        <dbReference type="ARBA" id="ARBA00017032"/>
    </source>
</evidence>
<keyword evidence="9" id="KW-0479">Metal-binding</keyword>
<evidence type="ECO:0000256" key="10">
    <source>
        <dbReference type="ARBA" id="ARBA00022741"/>
    </source>
</evidence>
<keyword evidence="10" id="KW-0547">Nucleotide-binding</keyword>
<comment type="catalytic activity">
    <reaction evidence="16">
        <text>tRNA(Phe) + L-phenylalanine + ATP = L-phenylalanyl-tRNA(Phe) + AMP + diphosphate + H(+)</text>
        <dbReference type="Rhea" id="RHEA:19413"/>
        <dbReference type="Rhea" id="RHEA-COMP:9668"/>
        <dbReference type="Rhea" id="RHEA-COMP:9699"/>
        <dbReference type="ChEBI" id="CHEBI:15378"/>
        <dbReference type="ChEBI" id="CHEBI:30616"/>
        <dbReference type="ChEBI" id="CHEBI:33019"/>
        <dbReference type="ChEBI" id="CHEBI:58095"/>
        <dbReference type="ChEBI" id="CHEBI:78442"/>
        <dbReference type="ChEBI" id="CHEBI:78531"/>
        <dbReference type="ChEBI" id="CHEBI:456215"/>
        <dbReference type="EC" id="6.1.1.20"/>
    </reaction>
</comment>
<evidence type="ECO:0000256" key="11">
    <source>
        <dbReference type="ARBA" id="ARBA00022840"/>
    </source>
</evidence>
<dbReference type="EMBL" id="LT558128">
    <property type="protein sequence ID" value="SAM83941.1"/>
    <property type="molecule type" value="Genomic_DNA"/>
</dbReference>
<dbReference type="InterPro" id="IPR045060">
    <property type="entry name" value="Phe-tRNA-ligase_IIc_bsu"/>
</dbReference>
<dbReference type="SMART" id="SM00874">
    <property type="entry name" value="B5"/>
    <property type="match status" value="1"/>
</dbReference>
<dbReference type="InterPro" id="IPR004531">
    <property type="entry name" value="Phe-tRNA-synth_IIc_bsu_arc_euk"/>
</dbReference>
<keyword evidence="11" id="KW-0067">ATP-binding</keyword>
<keyword evidence="13" id="KW-0648">Protein biosynthesis</keyword>
<dbReference type="SUPFAM" id="SSF46955">
    <property type="entry name" value="Putative DNA-binding domain"/>
    <property type="match status" value="2"/>
</dbReference>
<dbReference type="Gene3D" id="3.50.40.10">
    <property type="entry name" value="Phenylalanyl-trna Synthetase, Chain B, domain 3"/>
    <property type="match status" value="1"/>
</dbReference>
<evidence type="ECO:0000256" key="12">
    <source>
        <dbReference type="ARBA" id="ARBA00022842"/>
    </source>
</evidence>
<dbReference type="InterPro" id="IPR005147">
    <property type="entry name" value="tRNA_synthase_B5-dom"/>
</dbReference>
<reference evidence="19" key="3">
    <citation type="submission" date="2018-08" db="EMBL/GenBank/DDBJ databases">
        <authorList>
            <person name="Guldener U."/>
        </authorList>
    </citation>
    <scope>NUCLEOTIDE SEQUENCE</scope>
    <source>
        <strain evidence="19">UB2</strain>
    </source>
</reference>
<dbReference type="FunFam" id="3.30.56.10:FF:000004">
    <property type="entry name" value="Phenylalanyl-tRNA synthetase, beta subunit"/>
    <property type="match status" value="1"/>
</dbReference>
<dbReference type="FunFam" id="3.30.56.10:FF:000006">
    <property type="entry name" value="Phenylalanyl-tRNA synthetase subunit beta"/>
    <property type="match status" value="1"/>
</dbReference>
<name>A0A1K0G870_9BASI</name>
<protein>
    <recommendedName>
        <fullName evidence="6">Phenylalanine--tRNA ligase beta subunit</fullName>
        <ecNumber evidence="5">6.1.1.20</ecNumber>
    </recommendedName>
    <alternativeName>
        <fullName evidence="15">Phenylalanyl-tRNA synthetase beta subunit</fullName>
    </alternativeName>
</protein>
<keyword evidence="7" id="KW-0963">Cytoplasm</keyword>
<dbReference type="CDD" id="cd00769">
    <property type="entry name" value="PheRS_beta_core"/>
    <property type="match status" value="1"/>
</dbReference>